<dbReference type="InterPro" id="IPR042637">
    <property type="entry name" value="AN34A/B/C"/>
</dbReference>
<protein>
    <submittedName>
        <fullName evidence="7">Ankyrin repeat domain-containing protein 34A</fullName>
    </submittedName>
</protein>
<dbReference type="PANTHER" id="PTHR24156">
    <property type="entry name" value="ANK_REP_REGION DOMAIN-CONTAINING PROTEIN"/>
    <property type="match status" value="1"/>
</dbReference>
<dbReference type="eggNOG" id="ENOG502QT4A">
    <property type="taxonomic scope" value="Eukaryota"/>
</dbReference>
<feature type="region of interest" description="Disordered" evidence="5">
    <location>
        <begin position="376"/>
        <end position="489"/>
    </location>
</feature>
<dbReference type="Proteomes" id="UP000189705">
    <property type="component" value="Unplaced"/>
</dbReference>
<feature type="compositionally biased region" description="Pro residues" evidence="5">
    <location>
        <begin position="519"/>
        <end position="529"/>
    </location>
</feature>
<dbReference type="InterPro" id="IPR036770">
    <property type="entry name" value="Ankyrin_rpt-contain_sf"/>
</dbReference>
<keyword evidence="6" id="KW-1185">Reference proteome</keyword>
<evidence type="ECO:0000256" key="1">
    <source>
        <dbReference type="ARBA" id="ARBA00010029"/>
    </source>
</evidence>
<evidence type="ECO:0000313" key="7">
    <source>
        <dbReference type="RefSeq" id="XP_014380096.2"/>
    </source>
</evidence>
<reference evidence="7" key="1">
    <citation type="submission" date="2025-08" db="UniProtKB">
        <authorList>
            <consortium name="RefSeq"/>
        </authorList>
    </citation>
    <scope>IDENTIFICATION</scope>
</reference>
<evidence type="ECO:0000256" key="5">
    <source>
        <dbReference type="SAM" id="MobiDB-lite"/>
    </source>
</evidence>
<feature type="compositionally biased region" description="Basic and acidic residues" evidence="5">
    <location>
        <begin position="425"/>
        <end position="434"/>
    </location>
</feature>
<feature type="region of interest" description="Disordered" evidence="5">
    <location>
        <begin position="229"/>
        <end position="322"/>
    </location>
</feature>
<dbReference type="PROSITE" id="PS50088">
    <property type="entry name" value="ANK_REPEAT"/>
    <property type="match status" value="2"/>
</dbReference>
<evidence type="ECO:0000256" key="2">
    <source>
        <dbReference type="ARBA" id="ARBA00022737"/>
    </source>
</evidence>
<evidence type="ECO:0000256" key="4">
    <source>
        <dbReference type="PROSITE-ProRule" id="PRU00023"/>
    </source>
</evidence>
<gene>
    <name evidence="7" type="primary">ANKRD34A</name>
</gene>
<dbReference type="Pfam" id="PF12796">
    <property type="entry name" value="Ank_2"/>
    <property type="match status" value="1"/>
</dbReference>
<keyword evidence="2" id="KW-0677">Repeat</keyword>
<feature type="repeat" description="ANK" evidence="4">
    <location>
        <begin position="157"/>
        <end position="190"/>
    </location>
</feature>
<accession>A0A1U8DIF6</accession>
<feature type="compositionally biased region" description="Pro residues" evidence="5">
    <location>
        <begin position="536"/>
        <end position="547"/>
    </location>
</feature>
<sequence>MRGHKSAWVKTGVQGFPYLEIEHVVSRGKRLFFFQGTKKGKRKEPVSSVQACVLLGPAPALLPPTSVSPRPPPPGSERPAAMLHTEGNALLKAVGQGKFRLTRLLLEGGAYINEGNAQGETPLIAACLACYDDPHNKPRMVRYLLENGADPNIPDKTGKTALMHACADQAGSSVASVLLEHGADPSAKDYSGASALVYAINRGDRETLQVLLDACKAKGKEVIIITTDTSPSGTKKTKQYLNSPPSPGLEEKPSPSLCMSPSDIEVRTSQSPGASEKEEERDVFNFTMATRLSCPPSLPGSDGSSEQVLVPPPPPKGRAKQLKRLNSEPWGLVAPSVLAAPHAEKARTPEERLTAEMNGLSLTKRALLSRRHSIEGPEAPWAEKVHFGHLHQPLSRRNTAPEAQESGGPPGHGLRGTAHHKLTRREHYESDSHLCPDSIPGSPDSGRVSLERRRYNASPLTLPTSSSRESLESIPSAVSPLSGRRRSPGLLERRGSATMLLDHIAHTRPGFLPPLNVNPHPPMAGPPRPGTGGSCPWPPPLPRARRS</sequence>
<dbReference type="SMART" id="SM00248">
    <property type="entry name" value="ANK"/>
    <property type="match status" value="4"/>
</dbReference>
<dbReference type="CTD" id="284615"/>
<comment type="similarity">
    <text evidence="1">Belongs to the ANKRD34 family.</text>
</comment>
<feature type="region of interest" description="Disordered" evidence="5">
    <location>
        <begin position="512"/>
        <end position="547"/>
    </location>
</feature>
<dbReference type="STRING" id="38654.A0A1U8DIF6"/>
<feature type="compositionally biased region" description="Polar residues" evidence="5">
    <location>
        <begin position="229"/>
        <end position="243"/>
    </location>
</feature>
<dbReference type="PROSITE" id="PS50297">
    <property type="entry name" value="ANK_REP_REGION"/>
    <property type="match status" value="2"/>
</dbReference>
<dbReference type="AlphaFoldDB" id="A0A1U8DIF6"/>
<keyword evidence="3 4" id="KW-0040">ANK repeat</keyword>
<organism evidence="6 7">
    <name type="scientific">Alligator sinensis</name>
    <name type="common">Chinese alligator</name>
    <dbReference type="NCBI Taxonomy" id="38654"/>
    <lineage>
        <taxon>Eukaryota</taxon>
        <taxon>Metazoa</taxon>
        <taxon>Chordata</taxon>
        <taxon>Craniata</taxon>
        <taxon>Vertebrata</taxon>
        <taxon>Euteleostomi</taxon>
        <taxon>Archelosauria</taxon>
        <taxon>Archosauria</taxon>
        <taxon>Crocodylia</taxon>
        <taxon>Alligatoridae</taxon>
        <taxon>Alligatorinae</taxon>
        <taxon>Alligator</taxon>
    </lineage>
</organism>
<name>A0A1U8DIF6_ALLSI</name>
<proteinExistence type="inferred from homology"/>
<dbReference type="InParanoid" id="A0A1U8DIF6"/>
<evidence type="ECO:0000256" key="3">
    <source>
        <dbReference type="ARBA" id="ARBA00023043"/>
    </source>
</evidence>
<dbReference type="RefSeq" id="XP_014380096.2">
    <property type="nucleotide sequence ID" value="XM_014524610.2"/>
</dbReference>
<dbReference type="PANTHER" id="PTHR24156:SF4">
    <property type="entry name" value="ANKYRIN REPEAT DOMAIN 34A"/>
    <property type="match status" value="1"/>
</dbReference>
<dbReference type="GeneID" id="102368730"/>
<dbReference type="KEGG" id="asn:102368730"/>
<feature type="compositionally biased region" description="Low complexity" evidence="5">
    <location>
        <begin position="458"/>
        <end position="476"/>
    </location>
</feature>
<feature type="repeat" description="ANK" evidence="4">
    <location>
        <begin position="118"/>
        <end position="156"/>
    </location>
</feature>
<dbReference type="Gene3D" id="1.25.40.20">
    <property type="entry name" value="Ankyrin repeat-containing domain"/>
    <property type="match status" value="1"/>
</dbReference>
<dbReference type="SUPFAM" id="SSF48403">
    <property type="entry name" value="Ankyrin repeat"/>
    <property type="match status" value="1"/>
</dbReference>
<dbReference type="InterPro" id="IPR002110">
    <property type="entry name" value="Ankyrin_rpt"/>
</dbReference>
<evidence type="ECO:0000313" key="6">
    <source>
        <dbReference type="Proteomes" id="UP000189705"/>
    </source>
</evidence>